<protein>
    <submittedName>
        <fullName evidence="1">Uncharacterized protein</fullName>
    </submittedName>
</protein>
<reference evidence="1 2" key="1">
    <citation type="submission" date="2020-07" db="EMBL/GenBank/DDBJ databases">
        <title>Genomic Encyclopedia of Type Strains, Phase IV (KMG-V): Genome sequencing to study the core and pangenomes of soil and plant-associated prokaryotes.</title>
        <authorList>
            <person name="Whitman W."/>
        </authorList>
    </citation>
    <scope>NUCLEOTIDE SEQUENCE [LARGE SCALE GENOMIC DNA]</scope>
    <source>
        <strain evidence="1 2">C13</strain>
    </source>
</reference>
<dbReference type="Proteomes" id="UP000567099">
    <property type="component" value="Unassembled WGS sequence"/>
</dbReference>
<comment type="caution">
    <text evidence="1">The sequence shown here is derived from an EMBL/GenBank/DDBJ whole genome shotgun (WGS) entry which is preliminary data.</text>
</comment>
<dbReference type="AlphaFoldDB" id="A0A7J9PMJ8"/>
<evidence type="ECO:0000313" key="2">
    <source>
        <dbReference type="Proteomes" id="UP000567099"/>
    </source>
</evidence>
<accession>A0A7J9PMJ8</accession>
<name>A0A7J9PMJ8_METMI</name>
<dbReference type="RefSeq" id="WP_181504988.1">
    <property type="nucleotide sequence ID" value="NZ_JACDUO010000001.1"/>
</dbReference>
<proteinExistence type="predicted"/>
<dbReference type="EMBL" id="JACDUO010000001">
    <property type="protein sequence ID" value="MBA2864004.1"/>
    <property type="molecule type" value="Genomic_DNA"/>
</dbReference>
<organism evidence="1 2">
    <name type="scientific">Methanococcus maripaludis</name>
    <name type="common">Methanococcus deltae</name>
    <dbReference type="NCBI Taxonomy" id="39152"/>
    <lineage>
        <taxon>Archaea</taxon>
        <taxon>Methanobacteriati</taxon>
        <taxon>Methanobacteriota</taxon>
        <taxon>Methanomada group</taxon>
        <taxon>Methanococci</taxon>
        <taxon>Methanococcales</taxon>
        <taxon>Methanococcaceae</taxon>
        <taxon>Methanococcus</taxon>
    </lineage>
</organism>
<sequence>MGKDKLNPEITHENWAMVHAIKVFGNHKGLNNALNHALSTYMKSEMPGVYSELEKGKKYGKC</sequence>
<gene>
    <name evidence="1" type="ORF">HNP94_001004</name>
</gene>
<evidence type="ECO:0000313" key="1">
    <source>
        <dbReference type="EMBL" id="MBA2864004.1"/>
    </source>
</evidence>